<name>A0A1F6NXP9_9BACT</name>
<accession>A0A1F6NXP9</accession>
<dbReference type="Pfam" id="PF00005">
    <property type="entry name" value="ABC_tran"/>
    <property type="match status" value="1"/>
</dbReference>
<dbReference type="InterPro" id="IPR015860">
    <property type="entry name" value="ABC_transpr_TagH-like"/>
</dbReference>
<dbReference type="InterPro" id="IPR050683">
    <property type="entry name" value="Bact_Polysacc_Export_ATP-bd"/>
</dbReference>
<dbReference type="PANTHER" id="PTHR46743">
    <property type="entry name" value="TEICHOIC ACIDS EXPORT ATP-BINDING PROTEIN TAGH"/>
    <property type="match status" value="1"/>
</dbReference>
<dbReference type="SUPFAM" id="SSF52540">
    <property type="entry name" value="P-loop containing nucleoside triphosphate hydrolases"/>
    <property type="match status" value="1"/>
</dbReference>
<sequence length="422" mass="46928">MSIIEVNNLGKRYNIGERQGYVALRDVLANIIRAPQRWFTGKVHGNKANDQNSFWALENINFQVEKGDVLGVIGRNGAGKSTLLKILSQITPPTTGEIKLRGRVGSLLEVGTGFHPELTGRENVFLNGAILGMKKNEIKKKFDAIVDFAGIEKFLDTPVKRYSSGMYVRLAFAVAAHLEPDILIVDEVLAVGDIDFQKKCLGRMKEVTTKEGRTVIFVSHNMGAIRGLCNRCILLEDGKIKSIGDTNRIVDEYMSISNSAAAVEIKGRDHVKGNGSVLINTVSMEDATDNVKKTTFAINESIRLSVDYEVKDSTRSDISFWVFFSDREGKQIISSFQKDTGIVSGQDIGRHRLAIDFNELGLLPGKYSVSMGVFRHQGTGIDFADWVDYCLTFEIDNFFANGQIFDQRLGVVDKKAIWKVLF</sequence>
<dbReference type="PROSITE" id="PS50893">
    <property type="entry name" value="ABC_TRANSPORTER_2"/>
    <property type="match status" value="1"/>
</dbReference>
<dbReference type="GO" id="GO:0016887">
    <property type="term" value="F:ATP hydrolysis activity"/>
    <property type="evidence" value="ECO:0007669"/>
    <property type="project" value="InterPro"/>
</dbReference>
<evidence type="ECO:0000256" key="3">
    <source>
        <dbReference type="ARBA" id="ARBA00022741"/>
    </source>
</evidence>
<evidence type="ECO:0000313" key="6">
    <source>
        <dbReference type="EMBL" id="OGH88685.1"/>
    </source>
</evidence>
<dbReference type="AlphaFoldDB" id="A0A1F6NXP9"/>
<keyword evidence="2" id="KW-0813">Transport</keyword>
<reference evidence="6 7" key="1">
    <citation type="journal article" date="2016" name="Nat. Commun.">
        <title>Thousands of microbial genomes shed light on interconnected biogeochemical processes in an aquifer system.</title>
        <authorList>
            <person name="Anantharaman K."/>
            <person name="Brown C.T."/>
            <person name="Hug L.A."/>
            <person name="Sharon I."/>
            <person name="Castelle C.J."/>
            <person name="Probst A.J."/>
            <person name="Thomas B.C."/>
            <person name="Singh A."/>
            <person name="Wilkins M.J."/>
            <person name="Karaoz U."/>
            <person name="Brodie E.L."/>
            <person name="Williams K.H."/>
            <person name="Hubbard S.S."/>
            <person name="Banfield J.F."/>
        </authorList>
    </citation>
    <scope>NUCLEOTIDE SEQUENCE [LARGE SCALE GENOMIC DNA]</scope>
</reference>
<dbReference type="SMART" id="SM00382">
    <property type="entry name" value="AAA"/>
    <property type="match status" value="1"/>
</dbReference>
<evidence type="ECO:0000256" key="2">
    <source>
        <dbReference type="ARBA" id="ARBA00022448"/>
    </source>
</evidence>
<dbReference type="CDD" id="cd10147">
    <property type="entry name" value="Wzt_C-like"/>
    <property type="match status" value="1"/>
</dbReference>
<dbReference type="Pfam" id="PF14524">
    <property type="entry name" value="Wzt_C"/>
    <property type="match status" value="1"/>
</dbReference>
<dbReference type="GO" id="GO:0016020">
    <property type="term" value="C:membrane"/>
    <property type="evidence" value="ECO:0007669"/>
    <property type="project" value="InterPro"/>
</dbReference>
<evidence type="ECO:0000259" key="5">
    <source>
        <dbReference type="PROSITE" id="PS50893"/>
    </source>
</evidence>
<keyword evidence="4" id="KW-0067">ATP-binding</keyword>
<dbReference type="STRING" id="1798704.A3J93_01145"/>
<feature type="domain" description="ABC transporter" evidence="5">
    <location>
        <begin position="32"/>
        <end position="262"/>
    </location>
</feature>
<dbReference type="InterPro" id="IPR027417">
    <property type="entry name" value="P-loop_NTPase"/>
</dbReference>
<dbReference type="EMBL" id="MFQZ01000001">
    <property type="protein sequence ID" value="OGH88685.1"/>
    <property type="molecule type" value="Genomic_DNA"/>
</dbReference>
<dbReference type="InterPro" id="IPR003439">
    <property type="entry name" value="ABC_transporter-like_ATP-bd"/>
</dbReference>
<dbReference type="InterPro" id="IPR029439">
    <property type="entry name" value="Wzt_C"/>
</dbReference>
<comment type="similarity">
    <text evidence="1">Belongs to the ABC transporter superfamily.</text>
</comment>
<proteinExistence type="inferred from homology"/>
<evidence type="ECO:0000313" key="7">
    <source>
        <dbReference type="Proteomes" id="UP000177907"/>
    </source>
</evidence>
<gene>
    <name evidence="6" type="ORF">A3J93_01145</name>
</gene>
<keyword evidence="3" id="KW-0547">Nucleotide-binding</keyword>
<dbReference type="InterPro" id="IPR003593">
    <property type="entry name" value="AAA+_ATPase"/>
</dbReference>
<dbReference type="GO" id="GO:0140359">
    <property type="term" value="F:ABC-type transporter activity"/>
    <property type="evidence" value="ECO:0007669"/>
    <property type="project" value="InterPro"/>
</dbReference>
<organism evidence="6 7">
    <name type="scientific">Candidatus Magasanikbacteria bacterium RIFOXYC2_FULL_42_28</name>
    <dbReference type="NCBI Taxonomy" id="1798704"/>
    <lineage>
        <taxon>Bacteria</taxon>
        <taxon>Candidatus Magasanikiibacteriota</taxon>
    </lineage>
</organism>
<dbReference type="GO" id="GO:0005524">
    <property type="term" value="F:ATP binding"/>
    <property type="evidence" value="ECO:0007669"/>
    <property type="project" value="UniProtKB-KW"/>
</dbReference>
<dbReference type="Gene3D" id="2.70.50.60">
    <property type="entry name" value="abc- transporter (atp binding component) like domain"/>
    <property type="match status" value="1"/>
</dbReference>
<dbReference type="PANTHER" id="PTHR46743:SF2">
    <property type="entry name" value="TEICHOIC ACIDS EXPORT ATP-BINDING PROTEIN TAGH"/>
    <property type="match status" value="1"/>
</dbReference>
<evidence type="ECO:0000256" key="1">
    <source>
        <dbReference type="ARBA" id="ARBA00005417"/>
    </source>
</evidence>
<comment type="caution">
    <text evidence="6">The sequence shown here is derived from an EMBL/GenBank/DDBJ whole genome shotgun (WGS) entry which is preliminary data.</text>
</comment>
<dbReference type="Proteomes" id="UP000177907">
    <property type="component" value="Unassembled WGS sequence"/>
</dbReference>
<evidence type="ECO:0000256" key="4">
    <source>
        <dbReference type="ARBA" id="ARBA00022840"/>
    </source>
</evidence>
<dbReference type="Gene3D" id="3.40.50.300">
    <property type="entry name" value="P-loop containing nucleotide triphosphate hydrolases"/>
    <property type="match status" value="1"/>
</dbReference>
<protein>
    <submittedName>
        <fullName evidence="6">ABC transporter</fullName>
    </submittedName>
</protein>
<dbReference type="CDD" id="cd03220">
    <property type="entry name" value="ABC_KpsT_Wzt"/>
    <property type="match status" value="1"/>
</dbReference>